<dbReference type="RefSeq" id="WP_189408251.1">
    <property type="nucleotide sequence ID" value="NZ_BMXP01000012.1"/>
</dbReference>
<accession>A0A918N121</accession>
<dbReference type="SUPFAM" id="SSF46689">
    <property type="entry name" value="Homeodomain-like"/>
    <property type="match status" value="1"/>
</dbReference>
<protein>
    <recommendedName>
        <fullName evidence="4">Transposase</fullName>
    </recommendedName>
</protein>
<evidence type="ECO:0000313" key="2">
    <source>
        <dbReference type="EMBL" id="GGW95966.1"/>
    </source>
</evidence>
<keyword evidence="3" id="KW-1185">Reference proteome</keyword>
<gene>
    <name evidence="2" type="ORF">GCM10007391_32700</name>
</gene>
<dbReference type="GO" id="GO:0003677">
    <property type="term" value="F:DNA binding"/>
    <property type="evidence" value="ECO:0007669"/>
    <property type="project" value="InterPro"/>
</dbReference>
<dbReference type="GO" id="GO:0006313">
    <property type="term" value="P:DNA transposition"/>
    <property type="evidence" value="ECO:0007669"/>
    <property type="project" value="InterPro"/>
</dbReference>
<proteinExistence type="inferred from homology"/>
<dbReference type="InterPro" id="IPR002514">
    <property type="entry name" value="Transposase_8"/>
</dbReference>
<dbReference type="Gene3D" id="1.10.10.10">
    <property type="entry name" value="Winged helix-like DNA-binding domain superfamily/Winged helix DNA-binding domain"/>
    <property type="match status" value="1"/>
</dbReference>
<comment type="caution">
    <text evidence="2">The sequence shown here is derived from an EMBL/GenBank/DDBJ whole genome shotgun (WGS) entry which is preliminary data.</text>
</comment>
<organism evidence="2 3">
    <name type="scientific">Alteromonas halophila</name>
    <dbReference type="NCBI Taxonomy" id="516698"/>
    <lineage>
        <taxon>Bacteria</taxon>
        <taxon>Pseudomonadati</taxon>
        <taxon>Pseudomonadota</taxon>
        <taxon>Gammaproteobacteria</taxon>
        <taxon>Alteromonadales</taxon>
        <taxon>Alteromonadaceae</taxon>
        <taxon>Alteromonas/Salinimonas group</taxon>
        <taxon>Alteromonas</taxon>
    </lineage>
</organism>
<dbReference type="AlphaFoldDB" id="A0A918N121"/>
<dbReference type="Proteomes" id="UP000631300">
    <property type="component" value="Unassembled WGS sequence"/>
</dbReference>
<dbReference type="Pfam" id="PF01527">
    <property type="entry name" value="HTH_Tnp_1"/>
    <property type="match status" value="1"/>
</dbReference>
<dbReference type="GO" id="GO:0004803">
    <property type="term" value="F:transposase activity"/>
    <property type="evidence" value="ECO:0007669"/>
    <property type="project" value="InterPro"/>
</dbReference>
<dbReference type="InterPro" id="IPR036388">
    <property type="entry name" value="WH-like_DNA-bd_sf"/>
</dbReference>
<evidence type="ECO:0008006" key="4">
    <source>
        <dbReference type="Google" id="ProtNLM"/>
    </source>
</evidence>
<name>A0A918N121_9ALTE</name>
<dbReference type="EMBL" id="BMXP01000012">
    <property type="protein sequence ID" value="GGW95966.1"/>
    <property type="molecule type" value="Genomic_DNA"/>
</dbReference>
<sequence length="91" mass="10396">MSKKHPSDIKNKAVEQVVESNRNISTVANEFSIPTSTLYGWVKHAKALETQSKEKYIQRKLEENLNKALDDKEVLVRALCILSSVRIVEKK</sequence>
<reference evidence="2" key="1">
    <citation type="journal article" date="2014" name="Int. J. Syst. Evol. Microbiol.">
        <title>Complete genome sequence of Corynebacterium casei LMG S-19264T (=DSM 44701T), isolated from a smear-ripened cheese.</title>
        <authorList>
            <consortium name="US DOE Joint Genome Institute (JGI-PGF)"/>
            <person name="Walter F."/>
            <person name="Albersmeier A."/>
            <person name="Kalinowski J."/>
            <person name="Ruckert C."/>
        </authorList>
    </citation>
    <scope>NUCLEOTIDE SEQUENCE</scope>
    <source>
        <strain evidence="2">KCTC 22164</strain>
    </source>
</reference>
<evidence type="ECO:0000256" key="1">
    <source>
        <dbReference type="ARBA" id="ARBA00009964"/>
    </source>
</evidence>
<reference evidence="2" key="2">
    <citation type="submission" date="2020-09" db="EMBL/GenBank/DDBJ databases">
        <authorList>
            <person name="Sun Q."/>
            <person name="Kim S."/>
        </authorList>
    </citation>
    <scope>NUCLEOTIDE SEQUENCE</scope>
    <source>
        <strain evidence="2">KCTC 22164</strain>
    </source>
</reference>
<evidence type="ECO:0000313" key="3">
    <source>
        <dbReference type="Proteomes" id="UP000631300"/>
    </source>
</evidence>
<dbReference type="InterPro" id="IPR009057">
    <property type="entry name" value="Homeodomain-like_sf"/>
</dbReference>
<comment type="similarity">
    <text evidence="1">Belongs to the transposase 8 family.</text>
</comment>